<evidence type="ECO:0000259" key="6">
    <source>
        <dbReference type="Pfam" id="PF05175"/>
    </source>
</evidence>
<dbReference type="EMBL" id="CP060696">
    <property type="protein sequence ID" value="QNO17776.1"/>
    <property type="molecule type" value="Genomic_DNA"/>
</dbReference>
<feature type="domain" description="Release factor glutamine methyltransferase N-terminal" evidence="7">
    <location>
        <begin position="5"/>
        <end position="75"/>
    </location>
</feature>
<dbReference type="AlphaFoldDB" id="A0A7G9WGG4"/>
<proteinExistence type="predicted"/>
<dbReference type="InterPro" id="IPR050320">
    <property type="entry name" value="N5-glutamine_MTase"/>
</dbReference>
<dbReference type="RefSeq" id="WP_212506839.1">
    <property type="nucleotide sequence ID" value="NZ_CP060696.1"/>
</dbReference>
<dbReference type="Pfam" id="PF05175">
    <property type="entry name" value="MTS"/>
    <property type="match status" value="1"/>
</dbReference>
<dbReference type="PANTHER" id="PTHR18895:SF74">
    <property type="entry name" value="MTRF1L RELEASE FACTOR GLUTAMINE METHYLTRANSFERASE"/>
    <property type="match status" value="1"/>
</dbReference>
<dbReference type="InterPro" id="IPR029063">
    <property type="entry name" value="SAM-dependent_MTases_sf"/>
</dbReference>
<dbReference type="Gene3D" id="3.40.50.150">
    <property type="entry name" value="Vaccinia Virus protein VP39"/>
    <property type="match status" value="1"/>
</dbReference>
<reference evidence="8 9" key="1">
    <citation type="submission" date="2020-08" db="EMBL/GenBank/DDBJ databases">
        <authorList>
            <person name="Ren C."/>
            <person name="Gu Y."/>
            <person name="Xu Y."/>
        </authorList>
    </citation>
    <scope>NUCLEOTIDE SEQUENCE [LARGE SCALE GENOMIC DNA]</scope>
    <source>
        <strain evidence="8 9">LBM18003</strain>
    </source>
</reference>
<evidence type="ECO:0000313" key="8">
    <source>
        <dbReference type="EMBL" id="QNO17776.1"/>
    </source>
</evidence>
<dbReference type="KEGG" id="caml:H6X83_12760"/>
<dbReference type="GO" id="GO:0102559">
    <property type="term" value="F:peptide chain release factor N(5)-glutamine methyltransferase activity"/>
    <property type="evidence" value="ECO:0007669"/>
    <property type="project" value="UniProtKB-EC"/>
</dbReference>
<dbReference type="Pfam" id="PF17827">
    <property type="entry name" value="PrmC_N"/>
    <property type="match status" value="1"/>
</dbReference>
<dbReference type="PANTHER" id="PTHR18895">
    <property type="entry name" value="HEMK METHYLTRANSFERASE"/>
    <property type="match status" value="1"/>
</dbReference>
<dbReference type="Proteomes" id="UP000516046">
    <property type="component" value="Chromosome"/>
</dbReference>
<protein>
    <recommendedName>
        <fullName evidence="1">peptide chain release factor N(5)-glutamine methyltransferase</fullName>
        <ecNumber evidence="1">2.1.1.297</ecNumber>
    </recommendedName>
</protein>
<dbReference type="GO" id="GO:0032259">
    <property type="term" value="P:methylation"/>
    <property type="evidence" value="ECO:0007669"/>
    <property type="project" value="UniProtKB-KW"/>
</dbReference>
<dbReference type="InterPro" id="IPR007848">
    <property type="entry name" value="Small_mtfrase_dom"/>
</dbReference>
<dbReference type="SUPFAM" id="SSF53335">
    <property type="entry name" value="S-adenosyl-L-methionine-dependent methyltransferases"/>
    <property type="match status" value="1"/>
</dbReference>
<evidence type="ECO:0000256" key="1">
    <source>
        <dbReference type="ARBA" id="ARBA00012771"/>
    </source>
</evidence>
<dbReference type="InterPro" id="IPR040758">
    <property type="entry name" value="PrmC_N"/>
</dbReference>
<evidence type="ECO:0000259" key="7">
    <source>
        <dbReference type="Pfam" id="PF17827"/>
    </source>
</evidence>
<keyword evidence="4" id="KW-0949">S-adenosyl-L-methionine</keyword>
<evidence type="ECO:0000313" key="9">
    <source>
        <dbReference type="Proteomes" id="UP000516046"/>
    </source>
</evidence>
<accession>A0A7G9WGG4</accession>
<dbReference type="InterPro" id="IPR019874">
    <property type="entry name" value="RF_methyltr_PrmC"/>
</dbReference>
<evidence type="ECO:0000256" key="3">
    <source>
        <dbReference type="ARBA" id="ARBA00022679"/>
    </source>
</evidence>
<keyword evidence="2 8" id="KW-0489">Methyltransferase</keyword>
<comment type="catalytic activity">
    <reaction evidence="5">
        <text>L-glutaminyl-[peptide chain release factor] + S-adenosyl-L-methionine = N(5)-methyl-L-glutaminyl-[peptide chain release factor] + S-adenosyl-L-homocysteine + H(+)</text>
        <dbReference type="Rhea" id="RHEA:42896"/>
        <dbReference type="Rhea" id="RHEA-COMP:10271"/>
        <dbReference type="Rhea" id="RHEA-COMP:10272"/>
        <dbReference type="ChEBI" id="CHEBI:15378"/>
        <dbReference type="ChEBI" id="CHEBI:30011"/>
        <dbReference type="ChEBI" id="CHEBI:57856"/>
        <dbReference type="ChEBI" id="CHEBI:59789"/>
        <dbReference type="ChEBI" id="CHEBI:61891"/>
        <dbReference type="EC" id="2.1.1.297"/>
    </reaction>
</comment>
<evidence type="ECO:0000256" key="4">
    <source>
        <dbReference type="ARBA" id="ARBA00022691"/>
    </source>
</evidence>
<dbReference type="InterPro" id="IPR004556">
    <property type="entry name" value="HemK-like"/>
</dbReference>
<dbReference type="Gene3D" id="1.10.8.10">
    <property type="entry name" value="DNA helicase RuvA subunit, C-terminal domain"/>
    <property type="match status" value="1"/>
</dbReference>
<evidence type="ECO:0000256" key="2">
    <source>
        <dbReference type="ARBA" id="ARBA00022603"/>
    </source>
</evidence>
<evidence type="ECO:0000256" key="5">
    <source>
        <dbReference type="ARBA" id="ARBA00048391"/>
    </source>
</evidence>
<dbReference type="EC" id="2.1.1.297" evidence="1"/>
<dbReference type="NCBIfam" id="TIGR00536">
    <property type="entry name" value="hemK_fam"/>
    <property type="match status" value="1"/>
</dbReference>
<keyword evidence="9" id="KW-1185">Reference proteome</keyword>
<dbReference type="NCBIfam" id="TIGR03534">
    <property type="entry name" value="RF_mod_PrmC"/>
    <property type="match status" value="1"/>
</dbReference>
<keyword evidence="3 8" id="KW-0808">Transferase</keyword>
<organism evidence="8 9">
    <name type="scientific">Caproicibacterium amylolyticum</name>
    <dbReference type="NCBI Taxonomy" id="2766537"/>
    <lineage>
        <taxon>Bacteria</taxon>
        <taxon>Bacillati</taxon>
        <taxon>Bacillota</taxon>
        <taxon>Clostridia</taxon>
        <taxon>Eubacteriales</taxon>
        <taxon>Oscillospiraceae</taxon>
        <taxon>Caproicibacterium</taxon>
    </lineage>
</organism>
<feature type="domain" description="Methyltransferase small" evidence="6">
    <location>
        <begin position="98"/>
        <end position="195"/>
    </location>
</feature>
<name>A0A7G9WGG4_9FIRM</name>
<gene>
    <name evidence="8" type="primary">prmC</name>
    <name evidence="8" type="ORF">H6X83_12760</name>
</gene>
<sequence length="279" mass="29933">MTKQQAYLQAKKILQQADNESPAFDAVCLCQKVFGLDRTGLAIHGHEEATDAQAQQLAHLAELRAGCEPLQYLLGTWPFLDLELSVGEGVLCPREETELLARTAAELLPQCASVLDLCAGSGAVGLGLKSLRPDLSVSCGEKFVGALHFLRKNCEKYASLQVQPLQLDAFSPEDAKSCGKLGGFLCNPPYVEAGEIPDLQPELHFEPETALDGGADGLQFYRAIARLWVPQAVPGGLCAVEIGESQAAAVSELFQNAGLTNITVRKDFNGFDRVVYGTA</sequence>